<evidence type="ECO:0000256" key="1">
    <source>
        <dbReference type="SAM" id="MobiDB-lite"/>
    </source>
</evidence>
<feature type="compositionally biased region" description="Polar residues" evidence="1">
    <location>
        <begin position="1"/>
        <end position="15"/>
    </location>
</feature>
<dbReference type="PROSITE" id="PS00463">
    <property type="entry name" value="ZN2_CY6_FUNGAL_1"/>
    <property type="match status" value="1"/>
</dbReference>
<proteinExistence type="predicted"/>
<dbReference type="GO" id="GO:0000981">
    <property type="term" value="F:DNA-binding transcription factor activity, RNA polymerase II-specific"/>
    <property type="evidence" value="ECO:0007669"/>
    <property type="project" value="InterPro"/>
</dbReference>
<reference evidence="3 4" key="1">
    <citation type="submission" date="2018-06" db="EMBL/GenBank/DDBJ databases">
        <title>A transcriptomic atlas of mushroom development highlights an independent origin of complex multicellularity.</title>
        <authorList>
            <consortium name="DOE Joint Genome Institute"/>
            <person name="Krizsan K."/>
            <person name="Almasi E."/>
            <person name="Merenyi Z."/>
            <person name="Sahu N."/>
            <person name="Viragh M."/>
            <person name="Koszo T."/>
            <person name="Mondo S."/>
            <person name="Kiss B."/>
            <person name="Balint B."/>
            <person name="Kues U."/>
            <person name="Barry K."/>
            <person name="Hegedus J.C."/>
            <person name="Henrissat B."/>
            <person name="Johnson J."/>
            <person name="Lipzen A."/>
            <person name="Ohm R."/>
            <person name="Nagy I."/>
            <person name="Pangilinan J."/>
            <person name="Yan J."/>
            <person name="Xiong Y."/>
            <person name="Grigoriev I.V."/>
            <person name="Hibbett D.S."/>
            <person name="Nagy L.G."/>
        </authorList>
    </citation>
    <scope>NUCLEOTIDE SEQUENCE [LARGE SCALE GENOMIC DNA]</scope>
    <source>
        <strain evidence="3 4">SZMC22713</strain>
    </source>
</reference>
<dbReference type="OrthoDB" id="3323522at2759"/>
<feature type="domain" description="Zn(2)-C6 fungal-type" evidence="2">
    <location>
        <begin position="30"/>
        <end position="63"/>
    </location>
</feature>
<evidence type="ECO:0000313" key="3">
    <source>
        <dbReference type="EMBL" id="TDL14810.1"/>
    </source>
</evidence>
<keyword evidence="4" id="KW-1185">Reference proteome</keyword>
<feature type="region of interest" description="Disordered" evidence="1">
    <location>
        <begin position="1"/>
        <end position="35"/>
    </location>
</feature>
<dbReference type="GO" id="GO:0008270">
    <property type="term" value="F:zinc ion binding"/>
    <property type="evidence" value="ECO:0007669"/>
    <property type="project" value="InterPro"/>
</dbReference>
<organism evidence="3 4">
    <name type="scientific">Rickenella mellea</name>
    <dbReference type="NCBI Taxonomy" id="50990"/>
    <lineage>
        <taxon>Eukaryota</taxon>
        <taxon>Fungi</taxon>
        <taxon>Dikarya</taxon>
        <taxon>Basidiomycota</taxon>
        <taxon>Agaricomycotina</taxon>
        <taxon>Agaricomycetes</taxon>
        <taxon>Hymenochaetales</taxon>
        <taxon>Rickenellaceae</taxon>
        <taxon>Rickenella</taxon>
    </lineage>
</organism>
<feature type="compositionally biased region" description="Basic residues" evidence="1">
    <location>
        <begin position="19"/>
        <end position="32"/>
    </location>
</feature>
<sequence length="210" mass="23202">MDCQSADSAHSSTAPSRIRGTRNKNRNPRPCRHCSDSQVRCNISPPYSSHLCQRCDKAGLRECPPYAPRTNGRRREHRPAPYVRPTPPSRSAGPNDNPVYAHESNDTVRTNGQSHVITDNTRNTRNVWDFVHLGPYIPTEAPSYSRATPTFEFLANNASTTIFGPRQSTSNVIHESVPQMKHPPTTLRPGYSNADASGFSSLDGAMFGTP</sequence>
<gene>
    <name evidence="3" type="ORF">BD410DRAFT_167005</name>
</gene>
<evidence type="ECO:0000313" key="4">
    <source>
        <dbReference type="Proteomes" id="UP000294933"/>
    </source>
</evidence>
<accession>A0A4Y7PK58</accession>
<dbReference type="EMBL" id="ML170306">
    <property type="protein sequence ID" value="TDL14810.1"/>
    <property type="molecule type" value="Genomic_DNA"/>
</dbReference>
<name>A0A4Y7PK58_9AGAM</name>
<evidence type="ECO:0000259" key="2">
    <source>
        <dbReference type="PROSITE" id="PS00463"/>
    </source>
</evidence>
<feature type="region of interest" description="Disordered" evidence="1">
    <location>
        <begin position="66"/>
        <end position="116"/>
    </location>
</feature>
<dbReference type="AlphaFoldDB" id="A0A4Y7PK58"/>
<dbReference type="Proteomes" id="UP000294933">
    <property type="component" value="Unassembled WGS sequence"/>
</dbReference>
<dbReference type="InterPro" id="IPR001138">
    <property type="entry name" value="Zn2Cys6_DnaBD"/>
</dbReference>
<protein>
    <recommendedName>
        <fullName evidence="2">Zn(2)-C6 fungal-type domain-containing protein</fullName>
    </recommendedName>
</protein>
<dbReference type="VEuPathDB" id="FungiDB:BD410DRAFT_167005"/>
<feature type="compositionally biased region" description="Polar residues" evidence="1">
    <location>
        <begin position="107"/>
        <end position="116"/>
    </location>
</feature>